<dbReference type="Gene3D" id="3.40.50.300">
    <property type="entry name" value="P-loop containing nucleotide triphosphate hydrolases"/>
    <property type="match status" value="1"/>
</dbReference>
<sequence length="481" mass="51479">MASLSHGHTILLSSSANITRFTGPSIGISAFRSFVQSLSTRSLTSQFPVNKGVKDRASGHTLRPFVNIKQLTVQGGNGGDGCIAFERLFCNPKAGPSGGDGGNGGHIILQASQDTSDLSHLASVVRGANGSRGGGSNCHGANGAHVYLKVPIGTQIFLPGDADDGVSISGGKKRLLGTVPNDGDLFIAARGGAGGKGNAFLTNSAFATISARSPLCDRNTPLRLAERGAKGECRRILLRMAQLAQLGLVGAPNAGKSTLLRRLTRARPKVAPYAFTTLRPHMGILKTQGNEENTDDGQNQSHSTIPITIADLPGLIDGAAEHNRGLGAQFLSLIADCRLLAFVIDIGTTWSLLDLGRRHSDWRDTLTEEVVRQLTMLSHELTTFDHKMVNPGRCMVVGTKLDLVFPRMFETMIQTPSDNDSLRIWNSIVDVVSNAARDVGILEKNNPDKVILVSARRADNIDELVRRIHRQISMFEADRSS</sequence>
<protein>
    <submittedName>
        <fullName evidence="5">Uncharacterized protein</fullName>
    </submittedName>
</protein>
<keyword evidence="1" id="KW-0547">Nucleotide-binding</keyword>
<dbReference type="AlphaFoldDB" id="A0AAV2TI59"/>
<dbReference type="InterPro" id="IPR006169">
    <property type="entry name" value="GTP1_OBG_dom"/>
</dbReference>
<dbReference type="InterPro" id="IPR006073">
    <property type="entry name" value="GTP-bd"/>
</dbReference>
<dbReference type="Proteomes" id="UP001497525">
    <property type="component" value="Unassembled WGS sequence"/>
</dbReference>
<dbReference type="InterPro" id="IPR027417">
    <property type="entry name" value="P-loop_NTPase"/>
</dbReference>
<proteinExistence type="predicted"/>
<dbReference type="GO" id="GO:0005739">
    <property type="term" value="C:mitochondrion"/>
    <property type="evidence" value="ECO:0007669"/>
    <property type="project" value="TreeGrafter"/>
</dbReference>
<organism evidence="5 6">
    <name type="scientific">Calicophoron daubneyi</name>
    <name type="common">Rumen fluke</name>
    <name type="synonym">Paramphistomum daubneyi</name>
    <dbReference type="NCBI Taxonomy" id="300641"/>
    <lineage>
        <taxon>Eukaryota</taxon>
        <taxon>Metazoa</taxon>
        <taxon>Spiralia</taxon>
        <taxon>Lophotrochozoa</taxon>
        <taxon>Platyhelminthes</taxon>
        <taxon>Trematoda</taxon>
        <taxon>Digenea</taxon>
        <taxon>Plagiorchiida</taxon>
        <taxon>Pronocephalata</taxon>
        <taxon>Paramphistomoidea</taxon>
        <taxon>Paramphistomidae</taxon>
        <taxon>Calicophoron</taxon>
    </lineage>
</organism>
<dbReference type="Pfam" id="PF01018">
    <property type="entry name" value="GTP1_OBG"/>
    <property type="match status" value="1"/>
</dbReference>
<evidence type="ECO:0000259" key="3">
    <source>
        <dbReference type="PROSITE" id="PS51710"/>
    </source>
</evidence>
<dbReference type="GO" id="GO:0042254">
    <property type="term" value="P:ribosome biogenesis"/>
    <property type="evidence" value="ECO:0007669"/>
    <property type="project" value="UniProtKB-UniRule"/>
</dbReference>
<dbReference type="PRINTS" id="PR00326">
    <property type="entry name" value="GTP1OBG"/>
</dbReference>
<reference evidence="5" key="1">
    <citation type="submission" date="2024-06" db="EMBL/GenBank/DDBJ databases">
        <authorList>
            <person name="Liu X."/>
            <person name="Lenzi L."/>
            <person name="Haldenby T S."/>
            <person name="Uol C."/>
        </authorList>
    </citation>
    <scope>NUCLEOTIDE SEQUENCE</scope>
</reference>
<dbReference type="EMBL" id="CAXLJL010000245">
    <property type="protein sequence ID" value="CAL5135097.1"/>
    <property type="molecule type" value="Genomic_DNA"/>
</dbReference>
<dbReference type="PROSITE" id="PS51883">
    <property type="entry name" value="OBG"/>
    <property type="match status" value="1"/>
</dbReference>
<evidence type="ECO:0000313" key="5">
    <source>
        <dbReference type="EMBL" id="CAL5135097.1"/>
    </source>
</evidence>
<accession>A0AAV2TI59</accession>
<gene>
    <name evidence="5" type="ORF">CDAUBV1_LOCUS9157</name>
</gene>
<dbReference type="GO" id="GO:0000287">
    <property type="term" value="F:magnesium ion binding"/>
    <property type="evidence" value="ECO:0007669"/>
    <property type="project" value="InterPro"/>
</dbReference>
<dbReference type="Pfam" id="PF01926">
    <property type="entry name" value="MMR_HSR1"/>
    <property type="match status" value="1"/>
</dbReference>
<comment type="caution">
    <text evidence="5">The sequence shown here is derived from an EMBL/GenBank/DDBJ whole genome shotgun (WGS) entry which is preliminary data.</text>
</comment>
<evidence type="ECO:0000313" key="6">
    <source>
        <dbReference type="Proteomes" id="UP001497525"/>
    </source>
</evidence>
<name>A0AAV2TI59_CALDB</name>
<dbReference type="InterPro" id="IPR045086">
    <property type="entry name" value="OBG_GTPase"/>
</dbReference>
<evidence type="ECO:0000256" key="2">
    <source>
        <dbReference type="ARBA" id="ARBA00023134"/>
    </source>
</evidence>
<evidence type="ECO:0000256" key="1">
    <source>
        <dbReference type="ARBA" id="ARBA00022741"/>
    </source>
</evidence>
<dbReference type="GO" id="GO:0003924">
    <property type="term" value="F:GTPase activity"/>
    <property type="evidence" value="ECO:0007669"/>
    <property type="project" value="InterPro"/>
</dbReference>
<dbReference type="PANTHER" id="PTHR11702:SF31">
    <property type="entry name" value="MITOCHONDRIAL RIBOSOME-ASSOCIATED GTPASE 2"/>
    <property type="match status" value="1"/>
</dbReference>
<dbReference type="Gene3D" id="2.70.210.12">
    <property type="entry name" value="GTP1/OBG domain"/>
    <property type="match status" value="1"/>
</dbReference>
<feature type="domain" description="Obg" evidence="4">
    <location>
        <begin position="63"/>
        <end position="243"/>
    </location>
</feature>
<evidence type="ECO:0000259" key="4">
    <source>
        <dbReference type="PROSITE" id="PS51883"/>
    </source>
</evidence>
<dbReference type="PROSITE" id="PS51710">
    <property type="entry name" value="G_OBG"/>
    <property type="match status" value="1"/>
</dbReference>
<dbReference type="GO" id="GO:0005525">
    <property type="term" value="F:GTP binding"/>
    <property type="evidence" value="ECO:0007669"/>
    <property type="project" value="UniProtKB-KW"/>
</dbReference>
<keyword evidence="2" id="KW-0342">GTP-binding</keyword>
<dbReference type="PANTHER" id="PTHR11702">
    <property type="entry name" value="DEVELOPMENTALLY REGULATED GTP-BINDING PROTEIN-RELATED"/>
    <property type="match status" value="1"/>
</dbReference>
<feature type="domain" description="OBG-type G" evidence="3">
    <location>
        <begin position="244"/>
        <end position="481"/>
    </location>
</feature>
<dbReference type="SUPFAM" id="SSF52540">
    <property type="entry name" value="P-loop containing nucleoside triphosphate hydrolases"/>
    <property type="match status" value="1"/>
</dbReference>
<dbReference type="InterPro" id="IPR031167">
    <property type="entry name" value="G_OBG"/>
</dbReference>
<dbReference type="InterPro" id="IPR036726">
    <property type="entry name" value="GTP1_OBG_dom_sf"/>
</dbReference>
<dbReference type="SUPFAM" id="SSF82051">
    <property type="entry name" value="Obg GTP-binding protein N-terminal domain"/>
    <property type="match status" value="1"/>
</dbReference>